<dbReference type="AlphaFoldDB" id="A0A135L251"/>
<organism evidence="1 2">
    <name type="scientific">Tepidibacillus decaturensis</name>
    <dbReference type="NCBI Taxonomy" id="1413211"/>
    <lineage>
        <taxon>Bacteria</taxon>
        <taxon>Bacillati</taxon>
        <taxon>Bacillota</taxon>
        <taxon>Bacilli</taxon>
        <taxon>Bacillales</taxon>
        <taxon>Bacillaceae</taxon>
        <taxon>Tepidibacillus</taxon>
    </lineage>
</organism>
<dbReference type="NCBIfam" id="TIGR02591">
    <property type="entry name" value="cas_Csh1"/>
    <property type="match status" value="1"/>
</dbReference>
<gene>
    <name evidence="1" type="ORF">U473_02925</name>
</gene>
<evidence type="ECO:0000313" key="1">
    <source>
        <dbReference type="EMBL" id="KXG43094.1"/>
    </source>
</evidence>
<dbReference type="Proteomes" id="UP000070352">
    <property type="component" value="Unassembled WGS sequence"/>
</dbReference>
<dbReference type="InterPro" id="IPR013389">
    <property type="entry name" value="CRISPR-assoc_prot_Cas8b"/>
</dbReference>
<proteinExistence type="predicted"/>
<comment type="caution">
    <text evidence="1">The sequence shown here is derived from an EMBL/GenBank/DDBJ whole genome shotgun (WGS) entry which is preliminary data.</text>
</comment>
<dbReference type="STRING" id="1413211.U473_02925"/>
<keyword evidence="2" id="KW-1185">Reference proteome</keyword>
<dbReference type="EMBL" id="LSKU01000001">
    <property type="protein sequence ID" value="KXG43094.1"/>
    <property type="molecule type" value="Genomic_DNA"/>
</dbReference>
<accession>A0A135L251</accession>
<protein>
    <submittedName>
        <fullName evidence="1">Uncharacterized protein</fullName>
    </submittedName>
</protein>
<dbReference type="Pfam" id="PF09484">
    <property type="entry name" value="Cas_TM1802"/>
    <property type="match status" value="1"/>
</dbReference>
<reference evidence="1 2" key="1">
    <citation type="submission" date="2016-02" db="EMBL/GenBank/DDBJ databases">
        <title>Draft Genome for Tepidibacillus decaturensis nov. sp. Strain Z9, an Anaerobic, Moderately Thermophilic and Heterotrophic Bacterium from Deep Subsurface of the Illinois Basin, USA.</title>
        <authorList>
            <person name="Dong Y."/>
            <person name="Chang J.Y."/>
            <person name="Sanford R."/>
            <person name="Fouke B.W."/>
        </authorList>
    </citation>
    <scope>NUCLEOTIDE SEQUENCE [LARGE SCALE GENOMIC DNA]</scope>
    <source>
        <strain evidence="1 2">Z9</strain>
    </source>
</reference>
<evidence type="ECO:0000313" key="2">
    <source>
        <dbReference type="Proteomes" id="UP000070352"/>
    </source>
</evidence>
<name>A0A135L251_9BACI</name>
<dbReference type="InterPro" id="IPR013420">
    <property type="entry name" value="CRISPR-assoc_prot_Cas8b/Csh1_C"/>
</dbReference>
<sequence length="309" mass="36191">MFEKDILESLDLRNEESYFLLNFIFYKPSNQATKIQRLIKDISPSIFRRIGEAAIKANKRMREGLNQEFFKSYVGLQNLYYMIPVKVKQGDVTKYRDLLDLYDALFTGRPIKKQHLIDKFIEAINVKRLDKEGYNLKSDQDKIDWTLSIAFYLLNANMLIKFFEFTGCLKEGNPLNISALKVSDGIKTFIEKMNYNEQQSAMFILGYLIGEIGNAQYRRLDGNKPILNKLNFNGIDKTKIVRLTNDVFAKLKQEKIRAFNEVTYFELKRLIDSNIASWKLNKNENLFYLLSGYSFATTQPILKEENKHE</sequence>